<organism evidence="5 6">
    <name type="scientific">endosymbiont of Escarpia spicata</name>
    <dbReference type="NCBI Taxonomy" id="2200908"/>
    <lineage>
        <taxon>Bacteria</taxon>
        <taxon>Pseudomonadati</taxon>
        <taxon>Pseudomonadota</taxon>
        <taxon>Gammaproteobacteria</taxon>
        <taxon>sulfur-oxidizing symbionts</taxon>
    </lineage>
</organism>
<dbReference type="InterPro" id="IPR006016">
    <property type="entry name" value="UspA"/>
</dbReference>
<dbReference type="InterPro" id="IPR006015">
    <property type="entry name" value="Universal_stress_UspA"/>
</dbReference>
<comment type="similarity">
    <text evidence="1">Belongs to the universal stress protein A family.</text>
</comment>
<evidence type="ECO:0000313" key="6">
    <source>
        <dbReference type="Proteomes" id="UP000254771"/>
    </source>
</evidence>
<evidence type="ECO:0000256" key="3">
    <source>
        <dbReference type="ARBA" id="ARBA00022840"/>
    </source>
</evidence>
<evidence type="ECO:0000256" key="1">
    <source>
        <dbReference type="ARBA" id="ARBA00008791"/>
    </source>
</evidence>
<dbReference type="EMBL" id="QFXE01000006">
    <property type="protein sequence ID" value="RDH87248.1"/>
    <property type="molecule type" value="Genomic_DNA"/>
</dbReference>
<dbReference type="CDD" id="cd00293">
    <property type="entry name" value="USP-like"/>
    <property type="match status" value="1"/>
</dbReference>
<dbReference type="SUPFAM" id="SSF52402">
    <property type="entry name" value="Adenine nucleotide alpha hydrolases-like"/>
    <property type="match status" value="1"/>
</dbReference>
<proteinExistence type="inferred from homology"/>
<keyword evidence="3" id="KW-0067">ATP-binding</keyword>
<dbReference type="AlphaFoldDB" id="A0A370DQR4"/>
<evidence type="ECO:0000256" key="2">
    <source>
        <dbReference type="ARBA" id="ARBA00022741"/>
    </source>
</evidence>
<dbReference type="PRINTS" id="PR01438">
    <property type="entry name" value="UNVRSLSTRESS"/>
</dbReference>
<gene>
    <name evidence="5" type="ORF">DIZ78_05470</name>
</gene>
<accession>A0A370DQR4</accession>
<reference evidence="5 6" key="1">
    <citation type="journal article" date="2018" name="ISME J.">
        <title>Endosymbiont genomes yield clues of tubeworm success.</title>
        <authorList>
            <person name="Li Y."/>
            <person name="Liles M.R."/>
            <person name="Halanych K.M."/>
        </authorList>
    </citation>
    <scope>NUCLEOTIDE SEQUENCE [LARGE SCALE GENOMIC DNA]</scope>
    <source>
        <strain evidence="5">A1462</strain>
    </source>
</reference>
<keyword evidence="2" id="KW-0547">Nucleotide-binding</keyword>
<dbReference type="PANTHER" id="PTHR46268:SF27">
    <property type="entry name" value="UNIVERSAL STRESS PROTEIN RV2623"/>
    <property type="match status" value="1"/>
</dbReference>
<dbReference type="Proteomes" id="UP000254771">
    <property type="component" value="Unassembled WGS sequence"/>
</dbReference>
<dbReference type="GO" id="GO:0005524">
    <property type="term" value="F:ATP binding"/>
    <property type="evidence" value="ECO:0007669"/>
    <property type="project" value="UniProtKB-KW"/>
</dbReference>
<feature type="domain" description="UspA" evidence="4">
    <location>
        <begin position="9"/>
        <end position="159"/>
    </location>
</feature>
<protein>
    <submittedName>
        <fullName evidence="5">Universal stress protein</fullName>
    </submittedName>
</protein>
<evidence type="ECO:0000313" key="5">
    <source>
        <dbReference type="EMBL" id="RDH87248.1"/>
    </source>
</evidence>
<dbReference type="InterPro" id="IPR014729">
    <property type="entry name" value="Rossmann-like_a/b/a_fold"/>
</dbReference>
<dbReference type="Pfam" id="PF00582">
    <property type="entry name" value="Usp"/>
    <property type="match status" value="1"/>
</dbReference>
<keyword evidence="6" id="KW-1185">Reference proteome</keyword>
<dbReference type="Gene3D" id="3.40.50.620">
    <property type="entry name" value="HUPs"/>
    <property type="match status" value="1"/>
</dbReference>
<name>A0A370DQR4_9GAMM</name>
<comment type="caution">
    <text evidence="5">The sequence shown here is derived from an EMBL/GenBank/DDBJ whole genome shotgun (WGS) entry which is preliminary data.</text>
</comment>
<sequence>MAESQDKMQQNVLVAIDFSPHAMAALKYAANMSKCLGTNLTILHVVHDLASSPGYYAPKKIKGEKKILRRLEEIAEEMMDEFLVKLIKENPELKSMIKKADVMLVSGLTVTKILQVVEKLQPQLLVMGNKGRSGLKNILMGSKAEQVIKLCPIPVTIVKE</sequence>
<dbReference type="PANTHER" id="PTHR46268">
    <property type="entry name" value="STRESS RESPONSE PROTEIN NHAX"/>
    <property type="match status" value="1"/>
</dbReference>
<evidence type="ECO:0000259" key="4">
    <source>
        <dbReference type="Pfam" id="PF00582"/>
    </source>
</evidence>